<evidence type="ECO:0000313" key="2">
    <source>
        <dbReference type="EMBL" id="ADZ08666.1"/>
    </source>
</evidence>
<accession>F0T944</accession>
<evidence type="ECO:0000313" key="3">
    <source>
        <dbReference type="Proteomes" id="UP000007490"/>
    </source>
</evidence>
<protein>
    <recommendedName>
        <fullName evidence="4">Class III signal peptide-containing protein</fullName>
    </recommendedName>
</protein>
<dbReference type="KEGG" id="mel:Metbo_0414"/>
<evidence type="ECO:0008006" key="4">
    <source>
        <dbReference type="Google" id="ProtNLM"/>
    </source>
</evidence>
<keyword evidence="1" id="KW-0812">Transmembrane</keyword>
<proteinExistence type="predicted"/>
<dbReference type="Proteomes" id="UP000007490">
    <property type="component" value="Chromosome"/>
</dbReference>
<gene>
    <name evidence="2" type="ordered locus">Metbo_0414</name>
</gene>
<reference evidence="2 3" key="2">
    <citation type="journal article" date="2014" name="Int. J. Syst. Evol. Microbiol.">
        <title>Methanobacterium paludis sp. nov. and a novel strain of Methanobacterium lacus isolated from northern peatlands.</title>
        <authorList>
            <person name="Cadillo-Quiroz H."/>
            <person name="Brauer S.L."/>
            <person name="Goodson N."/>
            <person name="Yavitt J.B."/>
            <person name="Zinder S.H."/>
        </authorList>
    </citation>
    <scope>NUCLEOTIDE SEQUENCE [LARGE SCALE GENOMIC DNA]</scope>
    <source>
        <strain evidence="2 3">AL-21</strain>
    </source>
</reference>
<dbReference type="GeneID" id="10276851"/>
<dbReference type="EMBL" id="CP002551">
    <property type="protein sequence ID" value="ADZ08666.1"/>
    <property type="molecule type" value="Genomic_DNA"/>
</dbReference>
<sequence length="68" mass="7086">MNIYDDEAAQSSVELILLFGGVIAIVVVGAAFYKNYLSGLGGNITSNDLSSVTNSINGTGNSLINKFN</sequence>
<keyword evidence="1" id="KW-0472">Membrane</keyword>
<keyword evidence="3" id="KW-1185">Reference proteome</keyword>
<dbReference type="eggNOG" id="arCOG09726">
    <property type="taxonomic scope" value="Archaea"/>
</dbReference>
<keyword evidence="1" id="KW-1133">Transmembrane helix</keyword>
<dbReference type="STRING" id="877455.Metbo_0414"/>
<dbReference type="AlphaFoldDB" id="F0T944"/>
<reference evidence="3" key="1">
    <citation type="submission" date="2011-02" db="EMBL/GenBank/DDBJ databases">
        <title>Complete sequence of Methanobacterium sp. AL-21.</title>
        <authorList>
            <consortium name="US DOE Joint Genome Institute"/>
            <person name="Lucas S."/>
            <person name="Copeland A."/>
            <person name="Lapidus A."/>
            <person name="Cheng J.-F."/>
            <person name="Goodwin L."/>
            <person name="Pitluck S."/>
            <person name="Chertkov O."/>
            <person name="Detter J.C."/>
            <person name="Han C."/>
            <person name="Tapia R."/>
            <person name="Land M."/>
            <person name="Hauser L."/>
            <person name="Kyrpides N."/>
            <person name="Ivanova N."/>
            <person name="Mikhailova N."/>
            <person name="Pagani I."/>
            <person name="Cadillo-Quiroz H."/>
            <person name="Imachi H."/>
            <person name="Zinder S."/>
            <person name="Liu W."/>
            <person name="Woyke T."/>
        </authorList>
    </citation>
    <scope>NUCLEOTIDE SEQUENCE [LARGE SCALE GENOMIC DNA]</scope>
    <source>
        <strain evidence="3">AL-21</strain>
    </source>
</reference>
<dbReference type="HOGENOM" id="CLU_197250_0_0_2"/>
<feature type="transmembrane region" description="Helical" evidence="1">
    <location>
        <begin position="15"/>
        <end position="33"/>
    </location>
</feature>
<evidence type="ECO:0000256" key="1">
    <source>
        <dbReference type="SAM" id="Phobius"/>
    </source>
</evidence>
<dbReference type="RefSeq" id="WP_013644017.1">
    <property type="nucleotide sequence ID" value="NC_015216.1"/>
</dbReference>
<organism evidence="2 3">
    <name type="scientific">Methanobacterium lacus (strain AL-21)</name>
    <dbReference type="NCBI Taxonomy" id="877455"/>
    <lineage>
        <taxon>Archaea</taxon>
        <taxon>Methanobacteriati</taxon>
        <taxon>Methanobacteriota</taxon>
        <taxon>Methanomada group</taxon>
        <taxon>Methanobacteria</taxon>
        <taxon>Methanobacteriales</taxon>
        <taxon>Methanobacteriaceae</taxon>
        <taxon>Methanobacterium</taxon>
    </lineage>
</organism>
<name>F0T944_METLA</name>